<dbReference type="AlphaFoldDB" id="A0A7S0SHR8"/>
<evidence type="ECO:0000256" key="1">
    <source>
        <dbReference type="SAM" id="MobiDB-lite"/>
    </source>
</evidence>
<dbReference type="EMBL" id="HBFC01012671">
    <property type="protein sequence ID" value="CAD8704692.1"/>
    <property type="molecule type" value="Transcribed_RNA"/>
</dbReference>
<reference evidence="2" key="1">
    <citation type="submission" date="2021-01" db="EMBL/GenBank/DDBJ databases">
        <authorList>
            <person name="Corre E."/>
            <person name="Pelletier E."/>
            <person name="Niang G."/>
            <person name="Scheremetjew M."/>
            <person name="Finn R."/>
            <person name="Kale V."/>
            <person name="Holt S."/>
            <person name="Cochrane G."/>
            <person name="Meng A."/>
            <person name="Brown T."/>
            <person name="Cohen L."/>
        </authorList>
    </citation>
    <scope>NUCLEOTIDE SEQUENCE</scope>
    <source>
        <strain evidence="2">SL-175</strain>
    </source>
</reference>
<evidence type="ECO:0000313" key="2">
    <source>
        <dbReference type="EMBL" id="CAD8704692.1"/>
    </source>
</evidence>
<gene>
    <name evidence="2" type="ORF">MANT1106_LOCUS7374</name>
</gene>
<feature type="compositionally biased region" description="Basic and acidic residues" evidence="1">
    <location>
        <begin position="55"/>
        <end position="65"/>
    </location>
</feature>
<protein>
    <submittedName>
        <fullName evidence="2">Uncharacterized protein</fullName>
    </submittedName>
</protein>
<proteinExistence type="predicted"/>
<feature type="region of interest" description="Disordered" evidence="1">
    <location>
        <begin position="34"/>
        <end position="65"/>
    </location>
</feature>
<sequence length="346" mass="36933">MARPKMAPWTPPLLTCFGAIAALVRDDEAAGIEEVAGSTGGEIDDEGEPSDDIEEGHRAVSGEGDGRVADDACGDILAHALATRIDMSDGKSKPKRSLGGGTRFGTLGGGISFGGAEAAVATAAAVATPARASTTSSALSTKAVGARWDWRADLHEILKKRGGLEKLNRPKPSTGEFGNWGVIEACRRVSAAAAAAAASDPRAPPTPVVTCKVVVGTKTKARKNLEVVLSSKGDQDAAAEKEWAGLRSLFARDDIVLIFHLKNHYALVYALREQTHRAPIQTDAGTVDIEEENQDGEHTAVRLVRRRELLTARKGQRPTEWIPWEEARETMLRWTGYGVLAVQLER</sequence>
<feature type="compositionally biased region" description="Acidic residues" evidence="1">
    <location>
        <begin position="42"/>
        <end position="54"/>
    </location>
</feature>
<accession>A0A7S0SHR8</accession>
<organism evidence="2">
    <name type="scientific">Mantoniella antarctica</name>
    <dbReference type="NCBI Taxonomy" id="81844"/>
    <lineage>
        <taxon>Eukaryota</taxon>
        <taxon>Viridiplantae</taxon>
        <taxon>Chlorophyta</taxon>
        <taxon>Mamiellophyceae</taxon>
        <taxon>Mamiellales</taxon>
        <taxon>Mamiellaceae</taxon>
        <taxon>Mantoniella</taxon>
    </lineage>
</organism>
<name>A0A7S0SHR8_9CHLO</name>